<evidence type="ECO:0000313" key="1">
    <source>
        <dbReference type="EMBL" id="OEK05006.1"/>
    </source>
</evidence>
<dbReference type="EMBL" id="MDGQ01000005">
    <property type="protein sequence ID" value="OEK05006.1"/>
    <property type="molecule type" value="Genomic_DNA"/>
</dbReference>
<name>A0A1E5T0X0_9BACT</name>
<organism evidence="1 2">
    <name type="scientific">Roseivirga misakiensis</name>
    <dbReference type="NCBI Taxonomy" id="1563681"/>
    <lineage>
        <taxon>Bacteria</taxon>
        <taxon>Pseudomonadati</taxon>
        <taxon>Bacteroidota</taxon>
        <taxon>Cytophagia</taxon>
        <taxon>Cytophagales</taxon>
        <taxon>Roseivirgaceae</taxon>
        <taxon>Roseivirga</taxon>
    </lineage>
</organism>
<comment type="caution">
    <text evidence="1">The sequence shown here is derived from an EMBL/GenBank/DDBJ whole genome shotgun (WGS) entry which is preliminary data.</text>
</comment>
<proteinExistence type="predicted"/>
<dbReference type="OrthoDB" id="1345629at2"/>
<dbReference type="Proteomes" id="UP000095552">
    <property type="component" value="Unassembled WGS sequence"/>
</dbReference>
<dbReference type="PROSITE" id="PS51257">
    <property type="entry name" value="PROKAR_LIPOPROTEIN"/>
    <property type="match status" value="1"/>
</dbReference>
<gene>
    <name evidence="1" type="ORF">BFP71_16420</name>
</gene>
<evidence type="ECO:0000313" key="2">
    <source>
        <dbReference type="Proteomes" id="UP000095552"/>
    </source>
</evidence>
<sequence length="219" mass="25002">MKKLSLLTLIILLCGCNENVTFDEAQPSHLEALKAIPQAYHGSYFDESDSSFLYVDELTIAEKFTAELDYPLVEFLDEIQEDEDLGYVKIVAQTKEQLSIQIGETQVQSFDIRNDSIFGKVEIMDTLFCIKHQDVVKAYKDDHYFNILNKNGDFALRKVNLESGNLVISKIQKVLDVKQLMALENTTGHTGKGLKPTKRQFKKIAKSSFTENKRLRKVE</sequence>
<protein>
    <submittedName>
        <fullName evidence="1">Uncharacterized protein</fullName>
    </submittedName>
</protein>
<accession>A0A1E5T0X0</accession>
<dbReference type="STRING" id="1563681.BFP71_16420"/>
<reference evidence="1 2" key="1">
    <citation type="submission" date="2016-08" db="EMBL/GenBank/DDBJ databases">
        <title>Draft genome of Fabibacter sp. strain SK-8.</title>
        <authorList>
            <person name="Wong S.-K."/>
            <person name="Hamasaki K."/>
            <person name="Yoshizawa S."/>
        </authorList>
    </citation>
    <scope>NUCLEOTIDE SEQUENCE [LARGE SCALE GENOMIC DNA]</scope>
    <source>
        <strain evidence="1 2">SK-8</strain>
    </source>
</reference>
<dbReference type="AlphaFoldDB" id="A0A1E5T0X0"/>
<keyword evidence="2" id="KW-1185">Reference proteome</keyword>
<dbReference type="RefSeq" id="WP_069836510.1">
    <property type="nucleotide sequence ID" value="NZ_MDGQ01000005.1"/>
</dbReference>